<accession>A0A0F9YCD7</accession>
<reference evidence="2" key="1">
    <citation type="journal article" date="2015" name="Nature">
        <title>Complex archaea that bridge the gap between prokaryotes and eukaryotes.</title>
        <authorList>
            <person name="Spang A."/>
            <person name="Saw J.H."/>
            <person name="Jorgensen S.L."/>
            <person name="Zaremba-Niedzwiedzka K."/>
            <person name="Martijn J."/>
            <person name="Lind A.E."/>
            <person name="van Eijk R."/>
            <person name="Schleper C."/>
            <person name="Guy L."/>
            <person name="Ettema T.J."/>
        </authorList>
    </citation>
    <scope>NUCLEOTIDE SEQUENCE</scope>
</reference>
<dbReference type="Pfam" id="PF20091">
    <property type="entry name" value="Abhydrolase_10"/>
    <property type="match status" value="1"/>
</dbReference>
<dbReference type="EMBL" id="LAZR01000006">
    <property type="protein sequence ID" value="KKO09882.1"/>
    <property type="molecule type" value="Genomic_DNA"/>
</dbReference>
<dbReference type="InterPro" id="IPR029058">
    <property type="entry name" value="AB_hydrolase_fold"/>
</dbReference>
<dbReference type="InterPro" id="IPR045394">
    <property type="entry name" value="Abhydrolase_dom"/>
</dbReference>
<evidence type="ECO:0000313" key="2">
    <source>
        <dbReference type="EMBL" id="KKO09882.1"/>
    </source>
</evidence>
<comment type="caution">
    <text evidence="2">The sequence shown here is derived from an EMBL/GenBank/DDBJ whole genome shotgun (WGS) entry which is preliminary data.</text>
</comment>
<sequence length="486" mass="50988">MHKALGAGLLAATLALGGCNSDDNDDSKEDDLRAEVPRIEAATGGAGEAALAADLQFTMDSVGYSEKEFILSGTAVSYLPKGGQSLGTDGQWDVEKNDSAAYVTRAVVYQPLDAEAFNGTVIVEWMNVTSGSDSSPVWTYTHNELIREGYALISLSAQAAGVASTKTMDSERYASLLHPGDNYSYDIFSQAGQAVRDHADVLLNGLQPRRVLAAGESQSAYRLVSYANAVHPLVTVYDGYLLQSRLANAAPLAMADDVSGSTEIRSDLGVPVLMFQSETDVNEATRQADTSTYRLWEVAGTAHFDVYGGGIGLIDTGDGEGAVLALEALLDPPSTVFGFINCDKPINAGPMSFVLSAAVHALNEWIKTGTPPASAETLQATDFTPYSPGYARDAQGNALGGIRTPFVDVPLAALSGTGNTGGEGFCLLFGTTEPLSAGELDTLYPTQQAFVTAWTAATEAAVERGHIRPVDGQALINAAAQVQILP</sequence>
<dbReference type="PROSITE" id="PS51257">
    <property type="entry name" value="PROKAR_LIPOPROTEIN"/>
    <property type="match status" value="1"/>
</dbReference>
<protein>
    <recommendedName>
        <fullName evidence="1">Alpha/beta hydrolase domain-containing protein</fullName>
    </recommendedName>
</protein>
<dbReference type="AlphaFoldDB" id="A0A0F9YCD7"/>
<evidence type="ECO:0000259" key="1">
    <source>
        <dbReference type="Pfam" id="PF20091"/>
    </source>
</evidence>
<proteinExistence type="predicted"/>
<name>A0A0F9YCD7_9ZZZZ</name>
<feature type="domain" description="Alpha/beta hydrolase" evidence="1">
    <location>
        <begin position="47"/>
        <end position="476"/>
    </location>
</feature>
<organism evidence="2">
    <name type="scientific">marine sediment metagenome</name>
    <dbReference type="NCBI Taxonomy" id="412755"/>
    <lineage>
        <taxon>unclassified sequences</taxon>
        <taxon>metagenomes</taxon>
        <taxon>ecological metagenomes</taxon>
    </lineage>
</organism>
<gene>
    <name evidence="2" type="ORF">LCGC14_0033840</name>
</gene>
<dbReference type="Gene3D" id="3.40.50.1820">
    <property type="entry name" value="alpha/beta hydrolase"/>
    <property type="match status" value="1"/>
</dbReference>